<accession>A0AAP0NH01</accession>
<evidence type="ECO:0000313" key="3">
    <source>
        <dbReference type="Proteomes" id="UP001415857"/>
    </source>
</evidence>
<comment type="caution">
    <text evidence="2">The sequence shown here is derived from an EMBL/GenBank/DDBJ whole genome shotgun (WGS) entry which is preliminary data.</text>
</comment>
<sequence length="132" mass="15040">MERTAFLPRLVRHPTPPPIFGLQNLLLHLSPLPALVGLTLHLHPHHHSLSPHFVRHHSPVPSQGSNHSTDRRRSQPHLRSSDRPLRLHLRFGGACLCCGRSHRMDLSFRYVLTHLIHTQAHTYSGLRTVDSV</sequence>
<keyword evidence="3" id="KW-1185">Reference proteome</keyword>
<feature type="region of interest" description="Disordered" evidence="1">
    <location>
        <begin position="50"/>
        <end position="81"/>
    </location>
</feature>
<evidence type="ECO:0000313" key="2">
    <source>
        <dbReference type="EMBL" id="KAK9271897.1"/>
    </source>
</evidence>
<organism evidence="2 3">
    <name type="scientific">Liquidambar formosana</name>
    <name type="common">Formosan gum</name>
    <dbReference type="NCBI Taxonomy" id="63359"/>
    <lineage>
        <taxon>Eukaryota</taxon>
        <taxon>Viridiplantae</taxon>
        <taxon>Streptophyta</taxon>
        <taxon>Embryophyta</taxon>
        <taxon>Tracheophyta</taxon>
        <taxon>Spermatophyta</taxon>
        <taxon>Magnoliopsida</taxon>
        <taxon>eudicotyledons</taxon>
        <taxon>Gunneridae</taxon>
        <taxon>Pentapetalae</taxon>
        <taxon>Saxifragales</taxon>
        <taxon>Altingiaceae</taxon>
        <taxon>Liquidambar</taxon>
    </lineage>
</organism>
<dbReference type="Proteomes" id="UP001415857">
    <property type="component" value="Unassembled WGS sequence"/>
</dbReference>
<proteinExistence type="predicted"/>
<evidence type="ECO:0000256" key="1">
    <source>
        <dbReference type="SAM" id="MobiDB-lite"/>
    </source>
</evidence>
<dbReference type="AlphaFoldDB" id="A0AAP0NH01"/>
<protein>
    <submittedName>
        <fullName evidence="2">Uncharacterized protein</fullName>
    </submittedName>
</protein>
<reference evidence="2 3" key="1">
    <citation type="journal article" date="2024" name="Plant J.">
        <title>Genome sequences and population genomics reveal climatic adaptation and genomic divergence between two closely related sweetgum species.</title>
        <authorList>
            <person name="Xu W.Q."/>
            <person name="Ren C.Q."/>
            <person name="Zhang X.Y."/>
            <person name="Comes H.P."/>
            <person name="Liu X.H."/>
            <person name="Li Y.G."/>
            <person name="Kettle C.J."/>
            <person name="Jalonen R."/>
            <person name="Gaisberger H."/>
            <person name="Ma Y.Z."/>
            <person name="Qiu Y.X."/>
        </authorList>
    </citation>
    <scope>NUCLEOTIDE SEQUENCE [LARGE SCALE GENOMIC DNA]</scope>
    <source>
        <strain evidence="2">Hangzhou</strain>
    </source>
</reference>
<feature type="compositionally biased region" description="Basic and acidic residues" evidence="1">
    <location>
        <begin position="68"/>
        <end position="81"/>
    </location>
</feature>
<gene>
    <name evidence="2" type="ORF">L1049_002262</name>
</gene>
<name>A0AAP0NH01_LIQFO</name>
<dbReference type="EMBL" id="JBBPBK010000013">
    <property type="protein sequence ID" value="KAK9271897.1"/>
    <property type="molecule type" value="Genomic_DNA"/>
</dbReference>